<dbReference type="OrthoDB" id="422187at2759"/>
<evidence type="ECO:0000256" key="18">
    <source>
        <dbReference type="ARBA" id="ARBA00023027"/>
    </source>
</evidence>
<dbReference type="PANTHER" id="PTHR12039">
    <property type="entry name" value="NICOTINAMIDE MONONUCLEOTIDE ADENYLYLTRANSFERASE"/>
    <property type="match status" value="1"/>
</dbReference>
<evidence type="ECO:0000256" key="5">
    <source>
        <dbReference type="ARBA" id="ARBA00004658"/>
    </source>
</evidence>
<dbReference type="CDD" id="cd09286">
    <property type="entry name" value="NMNAT_Eukarya"/>
    <property type="match status" value="1"/>
</dbReference>
<evidence type="ECO:0000256" key="10">
    <source>
        <dbReference type="ARBA" id="ARBA00022642"/>
    </source>
</evidence>
<dbReference type="Proteomes" id="UP000677803">
    <property type="component" value="Unassembled WGS sequence"/>
</dbReference>
<comment type="pathway">
    <text evidence="6">Cofactor biosynthesis; NAD(+) biosynthesis; deamido-NAD(+) from nicotinate D-ribonucleotide: step 1/1.</text>
</comment>
<organism evidence="27 28">
    <name type="scientific">Menidia menidia</name>
    <name type="common">Atlantic silverside</name>
    <dbReference type="NCBI Taxonomy" id="238744"/>
    <lineage>
        <taxon>Eukaryota</taxon>
        <taxon>Metazoa</taxon>
        <taxon>Chordata</taxon>
        <taxon>Craniata</taxon>
        <taxon>Vertebrata</taxon>
        <taxon>Euteleostomi</taxon>
        <taxon>Actinopterygii</taxon>
        <taxon>Neopterygii</taxon>
        <taxon>Teleostei</taxon>
        <taxon>Neoteleostei</taxon>
        <taxon>Acanthomorphata</taxon>
        <taxon>Ovalentaria</taxon>
        <taxon>Atherinomorphae</taxon>
        <taxon>Atheriniformes</taxon>
        <taxon>Atherinopsidae</taxon>
        <taxon>Menidiinae</taxon>
        <taxon>Menidia</taxon>
    </lineage>
</organism>
<dbReference type="PROSITE" id="PS00214">
    <property type="entry name" value="FABP"/>
    <property type="match status" value="1"/>
</dbReference>
<dbReference type="EC" id="2.7.7.1" evidence="25"/>
<dbReference type="InterPro" id="IPR045094">
    <property type="entry name" value="NMNAT_euk"/>
</dbReference>
<keyword evidence="11 25" id="KW-0808">Transferase</keyword>
<comment type="subunit">
    <text evidence="23">Homohexamer. Interacts with ADPRT/PARP1.</text>
</comment>
<evidence type="ECO:0000256" key="23">
    <source>
        <dbReference type="ARBA" id="ARBA00064648"/>
    </source>
</evidence>
<dbReference type="PANTHER" id="PTHR12039:SF7">
    <property type="entry name" value="NICOTINAMIDE_NICOTINIC ACID MONONUCLEOTIDE ADENYLYLTRANSFERASE 3"/>
    <property type="match status" value="1"/>
</dbReference>
<dbReference type="AlphaFoldDB" id="A0A8S4AQY8"/>
<keyword evidence="12 25" id="KW-0548">Nucleotidyltransferase</keyword>
<evidence type="ECO:0000256" key="9">
    <source>
        <dbReference type="ARBA" id="ARBA00022553"/>
    </source>
</evidence>
<keyword evidence="15 25" id="KW-0067">ATP-binding</keyword>
<evidence type="ECO:0000256" key="21">
    <source>
        <dbReference type="ARBA" id="ARBA00048514"/>
    </source>
</evidence>
<gene>
    <name evidence="27" type="ORF">MMEN_LOCUS7942</name>
</gene>
<evidence type="ECO:0000256" key="13">
    <source>
        <dbReference type="ARBA" id="ARBA00022741"/>
    </source>
</evidence>
<dbReference type="InterPro" id="IPR000566">
    <property type="entry name" value="Lipocln_cytosolic_FA-bd_dom"/>
</dbReference>
<dbReference type="GO" id="GO:0005634">
    <property type="term" value="C:nucleus"/>
    <property type="evidence" value="ECO:0007669"/>
    <property type="project" value="UniProtKB-SubCell"/>
</dbReference>
<dbReference type="FunFam" id="3.40.50.620:FF:000101">
    <property type="entry name" value="Nicotinamide-nucleotide adenylyltransferase"/>
    <property type="match status" value="1"/>
</dbReference>
<dbReference type="GO" id="GO:0005524">
    <property type="term" value="F:ATP binding"/>
    <property type="evidence" value="ECO:0007669"/>
    <property type="project" value="UniProtKB-KW"/>
</dbReference>
<feature type="domain" description="Cytosolic fatty-acid binding proteins" evidence="26">
    <location>
        <begin position="265"/>
        <end position="282"/>
    </location>
</feature>
<evidence type="ECO:0000259" key="26">
    <source>
        <dbReference type="PROSITE" id="PS00214"/>
    </source>
</evidence>
<keyword evidence="13 25" id="KW-0547">Nucleotide-binding</keyword>
<keyword evidence="20" id="KW-0539">Nucleus</keyword>
<dbReference type="PRINTS" id="PR00178">
    <property type="entry name" value="FATTYACIDBP"/>
</dbReference>
<keyword evidence="18 25" id="KW-0520">NAD</keyword>
<dbReference type="InterPro" id="IPR000463">
    <property type="entry name" value="Fatty_acid-bd"/>
</dbReference>
<dbReference type="SUPFAM" id="SSF52374">
    <property type="entry name" value="Nucleotidylyl transferase"/>
    <property type="match status" value="1"/>
</dbReference>
<evidence type="ECO:0000256" key="6">
    <source>
        <dbReference type="ARBA" id="ARBA00005019"/>
    </source>
</evidence>
<keyword evidence="28" id="KW-1185">Reference proteome</keyword>
<keyword evidence="9" id="KW-0597">Phosphoprotein</keyword>
<dbReference type="GO" id="GO:0019841">
    <property type="term" value="F:retinol binding"/>
    <property type="evidence" value="ECO:0007669"/>
    <property type="project" value="UniProtKB-KW"/>
</dbReference>
<evidence type="ECO:0000256" key="3">
    <source>
        <dbReference type="ARBA" id="ARBA00003699"/>
    </source>
</evidence>
<comment type="catalytic activity">
    <reaction evidence="21">
        <text>nicotinate beta-D-ribonucleotide + ATP + H(+) = deamido-NAD(+) + diphosphate</text>
        <dbReference type="Rhea" id="RHEA:22860"/>
        <dbReference type="ChEBI" id="CHEBI:15378"/>
        <dbReference type="ChEBI" id="CHEBI:30616"/>
        <dbReference type="ChEBI" id="CHEBI:33019"/>
        <dbReference type="ChEBI" id="CHEBI:57502"/>
        <dbReference type="ChEBI" id="CHEBI:58437"/>
        <dbReference type="EC" id="2.7.7.18"/>
    </reaction>
    <physiologicalReaction direction="left-to-right" evidence="21">
        <dbReference type="Rhea" id="RHEA:22861"/>
    </physiologicalReaction>
    <physiologicalReaction direction="right-to-left" evidence="21">
        <dbReference type="Rhea" id="RHEA:22862"/>
    </physiologicalReaction>
</comment>
<evidence type="ECO:0000256" key="16">
    <source>
        <dbReference type="ARBA" id="ARBA00022842"/>
    </source>
</evidence>
<dbReference type="InterPro" id="IPR004821">
    <property type="entry name" value="Cyt_trans-like"/>
</dbReference>
<dbReference type="Pfam" id="PF01467">
    <property type="entry name" value="CTP_transf_like"/>
    <property type="match status" value="1"/>
</dbReference>
<dbReference type="InterPro" id="IPR012674">
    <property type="entry name" value="Calycin"/>
</dbReference>
<keyword evidence="19" id="KW-0683">Retinol-binding</keyword>
<dbReference type="GO" id="GO:0000309">
    <property type="term" value="F:nicotinamide-nucleotide adenylyltransferase activity"/>
    <property type="evidence" value="ECO:0007669"/>
    <property type="project" value="UniProtKB-EC"/>
</dbReference>
<dbReference type="GO" id="GO:0009435">
    <property type="term" value="P:NAD+ biosynthetic process"/>
    <property type="evidence" value="ECO:0007669"/>
    <property type="project" value="InterPro"/>
</dbReference>
<sequence length="392" mass="44916">MTTCRVPLYLLACGSFNPITNQHMRLFELARDHMHSTGQYQVVGGIVSPVSDGYGKQGLVQAQHRIAMAKLALQSSNWVTVDEWESQQPDWTETVVTMRHHYEQILKREQSTGTHRGSIGNTTSISTLSPQLKLLCGADFLDTFKTPGLWLHGHVEELVSHFGLVCVTRGSLQPERAIHESDMLYRHRKNIFLVREWVRNDTSATEVRRALRRGLSVKYLIPDSVIKYIHQHNLYTEHTTYRRPLRPLEVRKPADTANMPVNLTGYWKMISNDNFEEYLKALDVNVAIRKIATLLKPDKDIVHDGDHIIIKTLSTFKNYNMDFHVGKEFEEDLSGVDDRKCMTTITWDGDRLVCVQKGEIEGRGWTHWVEGDELHLELRAAGAVSKQVFKKS</sequence>
<keyword evidence="16" id="KW-0460">Magnesium</keyword>
<keyword evidence="24" id="KW-0813">Transport</keyword>
<dbReference type="Pfam" id="PF00061">
    <property type="entry name" value="Lipocalin"/>
    <property type="match status" value="1"/>
</dbReference>
<evidence type="ECO:0000256" key="15">
    <source>
        <dbReference type="ARBA" id="ARBA00022840"/>
    </source>
</evidence>
<proteinExistence type="inferred from homology"/>
<evidence type="ECO:0000256" key="20">
    <source>
        <dbReference type="ARBA" id="ARBA00023242"/>
    </source>
</evidence>
<evidence type="ECO:0000256" key="8">
    <source>
        <dbReference type="ARBA" id="ARBA00008390"/>
    </source>
</evidence>
<dbReference type="SUPFAM" id="SSF50814">
    <property type="entry name" value="Lipocalins"/>
    <property type="match status" value="1"/>
</dbReference>
<evidence type="ECO:0000256" key="22">
    <source>
        <dbReference type="ARBA" id="ARBA00048969"/>
    </source>
</evidence>
<evidence type="ECO:0000313" key="27">
    <source>
        <dbReference type="EMBL" id="CAG5896866.1"/>
    </source>
</evidence>
<dbReference type="InterPro" id="IPR051182">
    <property type="entry name" value="Euk_NMN_adenylyltrnsfrase"/>
</dbReference>
<evidence type="ECO:0000256" key="19">
    <source>
        <dbReference type="ARBA" id="ARBA00023072"/>
    </source>
</evidence>
<evidence type="ECO:0000256" key="25">
    <source>
        <dbReference type="RuleBase" id="RU362021"/>
    </source>
</evidence>
<dbReference type="NCBIfam" id="TIGR00482">
    <property type="entry name" value="nicotinate (nicotinamide) nucleotide adenylyltransferase"/>
    <property type="match status" value="1"/>
</dbReference>
<evidence type="ECO:0000256" key="24">
    <source>
        <dbReference type="RuleBase" id="RU003696"/>
    </source>
</evidence>
<dbReference type="FunFam" id="2.40.128.20:FF:000001">
    <property type="entry name" value="Fatty acid-binding protein, adipocyte"/>
    <property type="match status" value="1"/>
</dbReference>
<comment type="function">
    <text evidence="3">Cytosolic CRABPs may regulate the access of retinoic acid to the nuclear retinoic acid receptors.</text>
</comment>
<protein>
    <recommendedName>
        <fullName evidence="25">Nicotinamide-nucleotide adenylyltransferase</fullName>
        <ecNumber evidence="25">2.7.7.1</ecNumber>
        <ecNumber evidence="25">2.7.7.18</ecNumber>
    </recommendedName>
</protein>
<keyword evidence="14" id="KW-0862">Zinc</keyword>
<evidence type="ECO:0000256" key="17">
    <source>
        <dbReference type="ARBA" id="ARBA00022893"/>
    </source>
</evidence>
<dbReference type="InterPro" id="IPR005248">
    <property type="entry name" value="NadD/NMNAT"/>
</dbReference>
<evidence type="ECO:0000256" key="14">
    <source>
        <dbReference type="ARBA" id="ARBA00022833"/>
    </source>
</evidence>
<dbReference type="GO" id="GO:0016918">
    <property type="term" value="F:retinal binding"/>
    <property type="evidence" value="ECO:0007669"/>
    <property type="project" value="UniProtKB-KW"/>
</dbReference>
<evidence type="ECO:0000256" key="4">
    <source>
        <dbReference type="ARBA" id="ARBA00004123"/>
    </source>
</evidence>
<evidence type="ECO:0000256" key="2">
    <source>
        <dbReference type="ARBA" id="ARBA00001947"/>
    </source>
</evidence>
<evidence type="ECO:0000256" key="11">
    <source>
        <dbReference type="ARBA" id="ARBA00022679"/>
    </source>
</evidence>
<keyword evidence="10 25" id="KW-0662">Pyridine nucleotide biosynthesis</keyword>
<dbReference type="GO" id="GO:0005739">
    <property type="term" value="C:mitochondrion"/>
    <property type="evidence" value="ECO:0007669"/>
    <property type="project" value="TreeGrafter"/>
</dbReference>
<comment type="cofactor">
    <cofactor evidence="2">
        <name>Zn(2+)</name>
        <dbReference type="ChEBI" id="CHEBI:29105"/>
    </cofactor>
</comment>
<reference evidence="27" key="1">
    <citation type="submission" date="2021-05" db="EMBL/GenBank/DDBJ databases">
        <authorList>
            <person name="Tigano A."/>
        </authorList>
    </citation>
    <scope>NUCLEOTIDE SEQUENCE</scope>
</reference>
<evidence type="ECO:0000256" key="7">
    <source>
        <dbReference type="ARBA" id="ARBA00007064"/>
    </source>
</evidence>
<dbReference type="Gene3D" id="2.40.128.20">
    <property type="match status" value="1"/>
</dbReference>
<keyword evidence="17" id="KW-0845">Vitamin A</keyword>
<evidence type="ECO:0000256" key="12">
    <source>
        <dbReference type="ARBA" id="ARBA00022695"/>
    </source>
</evidence>
<comment type="similarity">
    <text evidence="7 25">Belongs to the eukaryotic NMN adenylyltransferase family.</text>
</comment>
<dbReference type="EC" id="2.7.7.18" evidence="25"/>
<comment type="similarity">
    <text evidence="8 24">Belongs to the calycin superfamily. Fatty-acid binding protein (FABP) family.</text>
</comment>
<evidence type="ECO:0000256" key="1">
    <source>
        <dbReference type="ARBA" id="ARBA00001946"/>
    </source>
</evidence>
<comment type="catalytic activity">
    <reaction evidence="22">
        <text>beta-nicotinamide D-ribonucleotide + ATP + H(+) = diphosphate + NAD(+)</text>
        <dbReference type="Rhea" id="RHEA:21360"/>
        <dbReference type="ChEBI" id="CHEBI:14649"/>
        <dbReference type="ChEBI" id="CHEBI:15378"/>
        <dbReference type="ChEBI" id="CHEBI:30616"/>
        <dbReference type="ChEBI" id="CHEBI:33019"/>
        <dbReference type="ChEBI" id="CHEBI:57540"/>
        <dbReference type="EC" id="2.7.7.1"/>
    </reaction>
    <physiologicalReaction direction="left-to-right" evidence="22">
        <dbReference type="Rhea" id="RHEA:21361"/>
    </physiologicalReaction>
    <physiologicalReaction direction="right-to-left" evidence="22">
        <dbReference type="Rhea" id="RHEA:21362"/>
    </physiologicalReaction>
</comment>
<dbReference type="Gene3D" id="3.40.50.620">
    <property type="entry name" value="HUPs"/>
    <property type="match status" value="1"/>
</dbReference>
<comment type="subcellular location">
    <subcellularLocation>
        <location evidence="4">Nucleus</location>
    </subcellularLocation>
</comment>
<comment type="caution">
    <text evidence="27">The sequence shown here is derived from an EMBL/GenBank/DDBJ whole genome shotgun (WGS) entry which is preliminary data.</text>
</comment>
<accession>A0A8S4AQY8</accession>
<evidence type="ECO:0000313" key="28">
    <source>
        <dbReference type="Proteomes" id="UP000677803"/>
    </source>
</evidence>
<dbReference type="GO" id="GO:0004515">
    <property type="term" value="F:nicotinate-nucleotide adenylyltransferase activity"/>
    <property type="evidence" value="ECO:0007669"/>
    <property type="project" value="UniProtKB-EC"/>
</dbReference>
<dbReference type="InterPro" id="IPR014729">
    <property type="entry name" value="Rossmann-like_a/b/a_fold"/>
</dbReference>
<comment type="pathway">
    <text evidence="5 25">Cofactor biosynthesis; NAD(+) biosynthesis; NAD(+) from nicotinamide D-ribonucleotide: step 1/1.</text>
</comment>
<name>A0A8S4AQY8_9TELE</name>
<comment type="cofactor">
    <cofactor evidence="1">
        <name>Mg(2+)</name>
        <dbReference type="ChEBI" id="CHEBI:18420"/>
    </cofactor>
</comment>
<dbReference type="EMBL" id="CAJRST010007779">
    <property type="protein sequence ID" value="CAG5896866.1"/>
    <property type="molecule type" value="Genomic_DNA"/>
</dbReference>